<name>A0A0A9Y1X6_LYGHE</name>
<dbReference type="InterPro" id="IPR009091">
    <property type="entry name" value="RCC1/BLIP-II"/>
</dbReference>
<sequence length="246" mass="26858">PTTRCHITITGYPVFPEALNFVIPCISPSYNRSSSVISSSAIQIFKIKFLIRILFHTFWIISSALQNLLNMTGLEIFDLQEIPVLRHLPEEERSSIKLVHLYGSGRSSCEGLSALYVTANDEVFLAGFDSLVGKSCTEKVPTWQKGVLEKSVKVEELTGKSVQRIVVGEEFGAALTTSGDLYLWGADVGPVGEIPAGLSRMAVESHYDGPKCSKCSQQLVPVSSEPSLSYCNKCCGGRHNRVSSLP</sequence>
<feature type="non-terminal residue" evidence="1">
    <location>
        <position position="1"/>
    </location>
</feature>
<evidence type="ECO:0000313" key="1">
    <source>
        <dbReference type="EMBL" id="JAG27062.1"/>
    </source>
</evidence>
<proteinExistence type="predicted"/>
<protein>
    <submittedName>
        <fullName evidence="1">RCC1 and BTB domain-containing protein 2</fullName>
    </submittedName>
</protein>
<organism evidence="1">
    <name type="scientific">Lygus hesperus</name>
    <name type="common">Western plant bug</name>
    <dbReference type="NCBI Taxonomy" id="30085"/>
    <lineage>
        <taxon>Eukaryota</taxon>
        <taxon>Metazoa</taxon>
        <taxon>Ecdysozoa</taxon>
        <taxon>Arthropoda</taxon>
        <taxon>Hexapoda</taxon>
        <taxon>Insecta</taxon>
        <taxon>Pterygota</taxon>
        <taxon>Neoptera</taxon>
        <taxon>Paraneoptera</taxon>
        <taxon>Hemiptera</taxon>
        <taxon>Heteroptera</taxon>
        <taxon>Panheteroptera</taxon>
        <taxon>Cimicomorpha</taxon>
        <taxon>Miridae</taxon>
        <taxon>Mirini</taxon>
        <taxon>Lygus</taxon>
    </lineage>
</organism>
<accession>A0A0A9Y1X6</accession>
<dbReference type="EMBL" id="GBHO01016542">
    <property type="protein sequence ID" value="JAG27062.1"/>
    <property type="molecule type" value="Transcribed_RNA"/>
</dbReference>
<dbReference type="SUPFAM" id="SSF50985">
    <property type="entry name" value="RCC1/BLIP-II"/>
    <property type="match status" value="1"/>
</dbReference>
<gene>
    <name evidence="1" type="primary">Rcbtb2_0</name>
    <name evidence="1" type="ORF">CM83_71372</name>
</gene>
<dbReference type="AlphaFoldDB" id="A0A0A9Y1X6"/>
<reference evidence="1" key="2">
    <citation type="submission" date="2014-07" db="EMBL/GenBank/DDBJ databases">
        <authorList>
            <person name="Hull J."/>
        </authorList>
    </citation>
    <scope>NUCLEOTIDE SEQUENCE</scope>
</reference>
<dbReference type="Gene3D" id="2.130.10.30">
    <property type="entry name" value="Regulator of chromosome condensation 1/beta-lactamase-inhibitor protein II"/>
    <property type="match status" value="1"/>
</dbReference>
<feature type="non-terminal residue" evidence="1">
    <location>
        <position position="246"/>
    </location>
</feature>
<reference evidence="1" key="1">
    <citation type="journal article" date="2014" name="PLoS ONE">
        <title>Transcriptome-Based Identification of ABC Transporters in the Western Tarnished Plant Bug Lygus hesperus.</title>
        <authorList>
            <person name="Hull J.J."/>
            <person name="Chaney K."/>
            <person name="Geib S.M."/>
            <person name="Fabrick J.A."/>
            <person name="Brent C.S."/>
            <person name="Walsh D."/>
            <person name="Lavine L.C."/>
        </authorList>
    </citation>
    <scope>NUCLEOTIDE SEQUENCE</scope>
</reference>